<accession>A0A1C0U910</accession>
<proteinExistence type="predicted"/>
<name>A0A1C0U910_9GAMM</name>
<dbReference type="InterPro" id="IPR001509">
    <property type="entry name" value="Epimerase_deHydtase"/>
</dbReference>
<sequence length="310" mass="33846">MILLTGSTGFVGRAILDKLSGKLVKTLGRTRPTNQPSNFFNGTIDCDTDYSLALEGVKVIIHSAARVHIMNDSVLNPLAAFREVNVEGTLNLARQAIAAGVKRFIFISSIKVNGEETNPSTPFRYNDIPAPSDAYGQSKAEAEEELKKLANLTGMELVIIRPPLVYGPGVKANFRSLMTVVNKGLPLPLGAIHNQRSLVALDNLVDLIVTCVDHPQAANQTFMVSDDQDISTTELLKKMANALDKPSRLIPIPMNWIRFVAGLLRKKPIADRLCSSLHVDITHTKQVLGWAPPVTMDEELAKIASAEFNK</sequence>
<dbReference type="Gene3D" id="3.40.50.720">
    <property type="entry name" value="NAD(P)-binding Rossmann-like Domain"/>
    <property type="match status" value="1"/>
</dbReference>
<dbReference type="PANTHER" id="PTHR43245">
    <property type="entry name" value="BIFUNCTIONAL POLYMYXIN RESISTANCE PROTEIN ARNA"/>
    <property type="match status" value="1"/>
</dbReference>
<dbReference type="STRING" id="286156.Ppb6_00313"/>
<dbReference type="InterPro" id="IPR050177">
    <property type="entry name" value="Lipid_A_modif_metabolic_enz"/>
</dbReference>
<evidence type="ECO:0000259" key="1">
    <source>
        <dbReference type="Pfam" id="PF01370"/>
    </source>
</evidence>
<dbReference type="GO" id="GO:0016853">
    <property type="term" value="F:isomerase activity"/>
    <property type="evidence" value="ECO:0007669"/>
    <property type="project" value="UniProtKB-KW"/>
</dbReference>
<dbReference type="Pfam" id="PF01370">
    <property type="entry name" value="Epimerase"/>
    <property type="match status" value="1"/>
</dbReference>
<reference evidence="2 3" key="1">
    <citation type="submission" date="2015-12" db="EMBL/GenBank/DDBJ databases">
        <title>Genome comparisons provide insights into the role of secondary metabolites in the pathogenic phase of the Photorhabdus life cycle.</title>
        <authorList>
            <person name="Tobias N.J."/>
            <person name="Mishra B."/>
            <person name="Gupta D.K."/>
            <person name="Thines M."/>
            <person name="Stinear T.P."/>
            <person name="Bode H.B."/>
        </authorList>
    </citation>
    <scope>NUCLEOTIDE SEQUENCE [LARGE SCALE GENOMIC DNA]</scope>
    <source>
        <strain evidence="2 3">PB68.1</strain>
    </source>
</reference>
<dbReference type="InterPro" id="IPR036291">
    <property type="entry name" value="NAD(P)-bd_dom_sf"/>
</dbReference>
<dbReference type="AlphaFoldDB" id="A0A1C0U910"/>
<keyword evidence="3" id="KW-1185">Reference proteome</keyword>
<evidence type="ECO:0000313" key="3">
    <source>
        <dbReference type="Proteomes" id="UP000093476"/>
    </source>
</evidence>
<gene>
    <name evidence="2" type="ORF">Ppb6_00313</name>
</gene>
<evidence type="ECO:0000313" key="2">
    <source>
        <dbReference type="EMBL" id="OCQ54411.1"/>
    </source>
</evidence>
<comment type="caution">
    <text evidence="2">The sequence shown here is derived from an EMBL/GenBank/DDBJ whole genome shotgun (WGS) entry which is preliminary data.</text>
</comment>
<dbReference type="SUPFAM" id="SSF51735">
    <property type="entry name" value="NAD(P)-binding Rossmann-fold domains"/>
    <property type="match status" value="1"/>
</dbReference>
<feature type="domain" description="NAD-dependent epimerase/dehydratase" evidence="1">
    <location>
        <begin position="2"/>
        <end position="219"/>
    </location>
</feature>
<dbReference type="RefSeq" id="WP_065821825.1">
    <property type="nucleotide sequence ID" value="NZ_CAWMQZ010000015.1"/>
</dbReference>
<keyword evidence="2" id="KW-0413">Isomerase</keyword>
<dbReference type="PATRIC" id="fig|286156.4.peg.375"/>
<dbReference type="PANTHER" id="PTHR43245:SF58">
    <property type="entry name" value="BLL5923 PROTEIN"/>
    <property type="match status" value="1"/>
</dbReference>
<dbReference type="CDD" id="cd05232">
    <property type="entry name" value="UDP_G4E_4_SDR_e"/>
    <property type="match status" value="1"/>
</dbReference>
<protein>
    <submittedName>
        <fullName evidence="2">3 beta-hydroxysteroid dehydrogenase/Delta 5--&gt;4-isomerase</fullName>
    </submittedName>
</protein>
<dbReference type="EMBL" id="LOMY01000015">
    <property type="protein sequence ID" value="OCQ54411.1"/>
    <property type="molecule type" value="Genomic_DNA"/>
</dbReference>
<organism evidence="2 3">
    <name type="scientific">Photorhabdus australis subsp. thailandensis</name>
    <dbReference type="NCBI Taxonomy" id="2805096"/>
    <lineage>
        <taxon>Bacteria</taxon>
        <taxon>Pseudomonadati</taxon>
        <taxon>Pseudomonadota</taxon>
        <taxon>Gammaproteobacteria</taxon>
        <taxon>Enterobacterales</taxon>
        <taxon>Morganellaceae</taxon>
        <taxon>Photorhabdus</taxon>
    </lineage>
</organism>
<dbReference type="Proteomes" id="UP000093476">
    <property type="component" value="Unassembled WGS sequence"/>
</dbReference>